<dbReference type="Pfam" id="PF01734">
    <property type="entry name" value="Patatin"/>
    <property type="match status" value="1"/>
</dbReference>
<sequence length="800" mass="89795">MRRKRAPPSGHFPAILPPASMRNSTCVAVFLCAWLLASFTAQAQKVGLVLSGGGAKGLAHVGVLKVLEENRIPIDYIVGTSMGAIVGGMYAAGYSPREIEEIIMDPAFQTWVSGRPLEGKVFNYYDTDPSPAALHLRLALDSTLKVRVTPKLVDDVTLNYVLATMLAPAGAIANYNFDNLLVPYRAVASEVFTREKVVQRSGSLSDAVRNSMAFPLAFRPIRQADGRYLFDGAVVDNFPTGVMRQEFKPDVIIGVNVGDVAFNKYPKERDDALLTSTLLFLGSNVADTTSVGRNGIFIQPKLGDITAADFNKVKQLVTLGTQAAMEKLPLIQQRIARREDTLALQARRRAFQDRAPRPEFKQVNVQGIPEVQQTFVRRFFQRTGSTYSPADIEEGYYRLVNNDFFNNVYPRIRYDREKQGYTLNVDARQNSNLSTDLGVLLTTRSMSNFYLGASYRYLNRYLYTIKADATIGRFYNGARGSFRISIPGNVPVYFEPTILFNNFNYQDTGGLLGTGKAAQNIQIQQRDLKTFLQVGISPNYRSRYVLSGGLFTNRDNFANTDQINSDDKLDLSRFQGATASVRFERNSLNRRQYPTAGRRVELSFRAVTGREKYEPGSTANDLTARSRNHQWLKANLFTEQYFNLNKVDTVGARTNAWGFMVDLVASTQGSFSTYRSSLTNSSTFLPLPDSRTIFLDRYRGTAYAAAGLRYVKAVVGSLEWRTEGYVHTLVRPWERREDNPLLAKRGNLITRPYLTLMTGFQYQTPVGPAALQFIHYDEKDHQFGVFAHIGFVLFRDRSLD</sequence>
<dbReference type="Gene3D" id="3.40.1090.10">
    <property type="entry name" value="Cytosolic phospholipase A2 catalytic domain"/>
    <property type="match status" value="2"/>
</dbReference>
<reference evidence="6 7" key="1">
    <citation type="submission" date="2018-12" db="EMBL/GenBank/DDBJ databases">
        <authorList>
            <person name="Feng G."/>
            <person name="Zhu H."/>
        </authorList>
    </citation>
    <scope>NUCLEOTIDE SEQUENCE [LARGE SCALE GENOMIC DNA]</scope>
    <source>
        <strain evidence="6 7">KCTC 12533</strain>
    </source>
</reference>
<protein>
    <submittedName>
        <fullName evidence="6">Patatin</fullName>
    </submittedName>
</protein>
<accession>A0A3R9MXE1</accession>
<feature type="short sequence motif" description="DGA/G" evidence="4">
    <location>
        <begin position="231"/>
        <end position="233"/>
    </location>
</feature>
<keyword evidence="1 4" id="KW-0378">Hydrolase</keyword>
<dbReference type="InterPro" id="IPR002641">
    <property type="entry name" value="PNPLA_dom"/>
</dbReference>
<dbReference type="PANTHER" id="PTHR14226">
    <property type="entry name" value="NEUROPATHY TARGET ESTERASE/SWISS CHEESE D.MELANOGASTER"/>
    <property type="match status" value="1"/>
</dbReference>
<keyword evidence="3 4" id="KW-0443">Lipid metabolism</keyword>
<dbReference type="CDD" id="cd07205">
    <property type="entry name" value="Pat_PNPLA6_PNPLA7_NTE1_like"/>
    <property type="match status" value="1"/>
</dbReference>
<comment type="caution">
    <text evidence="6">The sequence shown here is derived from an EMBL/GenBank/DDBJ whole genome shotgun (WGS) entry which is preliminary data.</text>
</comment>
<evidence type="ECO:0000259" key="5">
    <source>
        <dbReference type="PROSITE" id="PS51635"/>
    </source>
</evidence>
<feature type="active site" description="Nucleophile" evidence="4">
    <location>
        <position position="81"/>
    </location>
</feature>
<evidence type="ECO:0000256" key="2">
    <source>
        <dbReference type="ARBA" id="ARBA00022963"/>
    </source>
</evidence>
<feature type="active site" description="Proton acceptor" evidence="4">
    <location>
        <position position="231"/>
    </location>
</feature>
<dbReference type="PANTHER" id="PTHR14226:SF29">
    <property type="entry name" value="NEUROPATHY TARGET ESTERASE SWS"/>
    <property type="match status" value="1"/>
</dbReference>
<keyword evidence="7" id="KW-1185">Reference proteome</keyword>
<dbReference type="PROSITE" id="PS51635">
    <property type="entry name" value="PNPLA"/>
    <property type="match status" value="1"/>
</dbReference>
<dbReference type="EMBL" id="RWIT01000001">
    <property type="protein sequence ID" value="RSK50805.1"/>
    <property type="molecule type" value="Genomic_DNA"/>
</dbReference>
<keyword evidence="2 4" id="KW-0442">Lipid degradation</keyword>
<evidence type="ECO:0000256" key="4">
    <source>
        <dbReference type="PROSITE-ProRule" id="PRU01161"/>
    </source>
</evidence>
<dbReference type="OrthoDB" id="9770965at2"/>
<dbReference type="Proteomes" id="UP000273500">
    <property type="component" value="Unassembled WGS sequence"/>
</dbReference>
<dbReference type="InterPro" id="IPR016035">
    <property type="entry name" value="Acyl_Trfase/lysoPLipase"/>
</dbReference>
<evidence type="ECO:0000313" key="6">
    <source>
        <dbReference type="EMBL" id="RSK50805.1"/>
    </source>
</evidence>
<evidence type="ECO:0000256" key="3">
    <source>
        <dbReference type="ARBA" id="ARBA00023098"/>
    </source>
</evidence>
<dbReference type="SUPFAM" id="SSF52151">
    <property type="entry name" value="FabD/lysophospholipase-like"/>
    <property type="match status" value="1"/>
</dbReference>
<feature type="domain" description="PNPLA" evidence="5">
    <location>
        <begin position="48"/>
        <end position="244"/>
    </location>
</feature>
<evidence type="ECO:0000256" key="1">
    <source>
        <dbReference type="ARBA" id="ARBA00022801"/>
    </source>
</evidence>
<dbReference type="AlphaFoldDB" id="A0A3R9MXE1"/>
<organism evidence="6 7">
    <name type="scientific">Hymenobacter rigui</name>
    <dbReference type="NCBI Taxonomy" id="334424"/>
    <lineage>
        <taxon>Bacteria</taxon>
        <taxon>Pseudomonadati</taxon>
        <taxon>Bacteroidota</taxon>
        <taxon>Cytophagia</taxon>
        <taxon>Cytophagales</taxon>
        <taxon>Hymenobacteraceae</taxon>
        <taxon>Hymenobacter</taxon>
    </lineage>
</organism>
<dbReference type="GO" id="GO:0016787">
    <property type="term" value="F:hydrolase activity"/>
    <property type="evidence" value="ECO:0007669"/>
    <property type="project" value="UniProtKB-UniRule"/>
</dbReference>
<proteinExistence type="predicted"/>
<gene>
    <name evidence="6" type="ORF">EI291_00340</name>
</gene>
<name>A0A3R9MXE1_9BACT</name>
<feature type="short sequence motif" description="GXSXG" evidence="4">
    <location>
        <begin position="79"/>
        <end position="83"/>
    </location>
</feature>
<evidence type="ECO:0000313" key="7">
    <source>
        <dbReference type="Proteomes" id="UP000273500"/>
    </source>
</evidence>
<feature type="short sequence motif" description="GXGXXG" evidence="4">
    <location>
        <begin position="52"/>
        <end position="57"/>
    </location>
</feature>
<dbReference type="InterPro" id="IPR050301">
    <property type="entry name" value="NTE"/>
</dbReference>
<dbReference type="GO" id="GO:0016042">
    <property type="term" value="P:lipid catabolic process"/>
    <property type="evidence" value="ECO:0007669"/>
    <property type="project" value="UniProtKB-UniRule"/>
</dbReference>